<keyword evidence="3" id="KW-1185">Reference proteome</keyword>
<reference evidence="2" key="1">
    <citation type="submission" date="2023-07" db="EMBL/GenBank/DDBJ databases">
        <title>draft genome sequence of fig (Ficus carica).</title>
        <authorList>
            <person name="Takahashi T."/>
            <person name="Nishimura K."/>
        </authorList>
    </citation>
    <scope>NUCLEOTIDE SEQUENCE</scope>
</reference>
<dbReference type="Proteomes" id="UP001187192">
    <property type="component" value="Unassembled WGS sequence"/>
</dbReference>
<feature type="region of interest" description="Disordered" evidence="1">
    <location>
        <begin position="91"/>
        <end position="115"/>
    </location>
</feature>
<evidence type="ECO:0000313" key="3">
    <source>
        <dbReference type="Proteomes" id="UP001187192"/>
    </source>
</evidence>
<comment type="caution">
    <text evidence="2">The sequence shown here is derived from an EMBL/GenBank/DDBJ whole genome shotgun (WGS) entry which is preliminary data.</text>
</comment>
<gene>
    <name evidence="2" type="ORF">TIFTF001_036593</name>
</gene>
<organism evidence="2 3">
    <name type="scientific">Ficus carica</name>
    <name type="common">Common fig</name>
    <dbReference type="NCBI Taxonomy" id="3494"/>
    <lineage>
        <taxon>Eukaryota</taxon>
        <taxon>Viridiplantae</taxon>
        <taxon>Streptophyta</taxon>
        <taxon>Embryophyta</taxon>
        <taxon>Tracheophyta</taxon>
        <taxon>Spermatophyta</taxon>
        <taxon>Magnoliopsida</taxon>
        <taxon>eudicotyledons</taxon>
        <taxon>Gunneridae</taxon>
        <taxon>Pentapetalae</taxon>
        <taxon>rosids</taxon>
        <taxon>fabids</taxon>
        <taxon>Rosales</taxon>
        <taxon>Moraceae</taxon>
        <taxon>Ficeae</taxon>
        <taxon>Ficus</taxon>
    </lineage>
</organism>
<accession>A0AA88E5K3</accession>
<dbReference type="AlphaFoldDB" id="A0AA88E5K3"/>
<dbReference type="EMBL" id="BTGU01000466">
    <property type="protein sequence ID" value="GMN67528.1"/>
    <property type="molecule type" value="Genomic_DNA"/>
</dbReference>
<evidence type="ECO:0000256" key="1">
    <source>
        <dbReference type="SAM" id="MobiDB-lite"/>
    </source>
</evidence>
<name>A0AA88E5K3_FICCA</name>
<protein>
    <submittedName>
        <fullName evidence="2">Uncharacterized protein</fullName>
    </submittedName>
</protein>
<evidence type="ECO:0000313" key="2">
    <source>
        <dbReference type="EMBL" id="GMN67528.1"/>
    </source>
</evidence>
<sequence length="115" mass="12960">MEGSQRLKIAPSMRSTVISRDRAIEHQRWLNGGARLDLQRCLALDLSPSEIAFVNHHLHRIGDQARRIEIIKPCASLALSLWNLKSFISRIGNPTDNRLSPPDFGSKRGAHTKKL</sequence>
<proteinExistence type="predicted"/>